<evidence type="ECO:0000313" key="1">
    <source>
        <dbReference type="EMBL" id="RAJ08513.1"/>
    </source>
</evidence>
<organism evidence="1 2">
    <name type="scientific">Chitinophaga skermanii</name>
    <dbReference type="NCBI Taxonomy" id="331697"/>
    <lineage>
        <taxon>Bacteria</taxon>
        <taxon>Pseudomonadati</taxon>
        <taxon>Bacteroidota</taxon>
        <taxon>Chitinophagia</taxon>
        <taxon>Chitinophagales</taxon>
        <taxon>Chitinophagaceae</taxon>
        <taxon>Chitinophaga</taxon>
    </lineage>
</organism>
<reference evidence="1 2" key="1">
    <citation type="submission" date="2018-06" db="EMBL/GenBank/DDBJ databases">
        <title>Genomic Encyclopedia of Archaeal and Bacterial Type Strains, Phase II (KMG-II): from individual species to whole genera.</title>
        <authorList>
            <person name="Goeker M."/>
        </authorList>
    </citation>
    <scope>NUCLEOTIDE SEQUENCE [LARGE SCALE GENOMIC DNA]</scope>
    <source>
        <strain evidence="1 2">DSM 23857</strain>
    </source>
</reference>
<dbReference type="Proteomes" id="UP000249547">
    <property type="component" value="Unassembled WGS sequence"/>
</dbReference>
<name>A0A327QYL5_9BACT</name>
<dbReference type="EMBL" id="QLLL01000002">
    <property type="protein sequence ID" value="RAJ08513.1"/>
    <property type="molecule type" value="Genomic_DNA"/>
</dbReference>
<sequence length="81" mass="9197">MLTKQALWRGIICYPNSHHIAFTRNVQIGLTFRFNSKKPGKSAGYLVIFLELLGIKLTTGDKYNSEQPGIFTANSSMLRYE</sequence>
<protein>
    <submittedName>
        <fullName evidence="1">Uncharacterized protein</fullName>
    </submittedName>
</protein>
<evidence type="ECO:0000313" key="2">
    <source>
        <dbReference type="Proteomes" id="UP000249547"/>
    </source>
</evidence>
<comment type="caution">
    <text evidence="1">The sequence shown here is derived from an EMBL/GenBank/DDBJ whole genome shotgun (WGS) entry which is preliminary data.</text>
</comment>
<dbReference type="AlphaFoldDB" id="A0A327QYL5"/>
<gene>
    <name evidence="1" type="ORF">LX64_01166</name>
</gene>
<proteinExistence type="predicted"/>
<accession>A0A327QYL5</accession>
<keyword evidence="2" id="KW-1185">Reference proteome</keyword>